<dbReference type="AlphaFoldDB" id="A0A4Q7Z1D3"/>
<proteinExistence type="predicted"/>
<reference evidence="2 3" key="1">
    <citation type="submission" date="2019-02" db="EMBL/GenBank/DDBJ databases">
        <title>Genomic Encyclopedia of Archaeal and Bacterial Type Strains, Phase II (KMG-II): from individual species to whole genera.</title>
        <authorList>
            <person name="Goeker M."/>
        </authorList>
    </citation>
    <scope>NUCLEOTIDE SEQUENCE [LARGE SCALE GENOMIC DNA]</scope>
    <source>
        <strain evidence="2 3">DSM 18101</strain>
    </source>
</reference>
<accession>A0A4Q7Z1D3</accession>
<gene>
    <name evidence="2" type="ORF">BDD14_5012</name>
</gene>
<keyword evidence="2" id="KW-0489">Methyltransferase</keyword>
<dbReference type="EMBL" id="SHKW01000001">
    <property type="protein sequence ID" value="RZU43353.1"/>
    <property type="molecule type" value="Genomic_DNA"/>
</dbReference>
<name>A0A4Q7Z1D3_9BACT</name>
<protein>
    <submittedName>
        <fullName evidence="2">Methyltransferase family protein</fullName>
    </submittedName>
</protein>
<dbReference type="Proteomes" id="UP000292958">
    <property type="component" value="Unassembled WGS sequence"/>
</dbReference>
<dbReference type="GO" id="GO:0032259">
    <property type="term" value="P:methylation"/>
    <property type="evidence" value="ECO:0007669"/>
    <property type="project" value="UniProtKB-KW"/>
</dbReference>
<organism evidence="2 3">
    <name type="scientific">Edaphobacter modestus</name>
    <dbReference type="NCBI Taxonomy" id="388466"/>
    <lineage>
        <taxon>Bacteria</taxon>
        <taxon>Pseudomonadati</taxon>
        <taxon>Acidobacteriota</taxon>
        <taxon>Terriglobia</taxon>
        <taxon>Terriglobales</taxon>
        <taxon>Acidobacteriaceae</taxon>
        <taxon>Edaphobacter</taxon>
    </lineage>
</organism>
<dbReference type="OrthoDB" id="9790457at2"/>
<evidence type="ECO:0000259" key="1">
    <source>
        <dbReference type="Pfam" id="PF08241"/>
    </source>
</evidence>
<feature type="domain" description="Methyltransferase type 11" evidence="1">
    <location>
        <begin position="37"/>
        <end position="134"/>
    </location>
</feature>
<dbReference type="CDD" id="cd02440">
    <property type="entry name" value="AdoMet_MTases"/>
    <property type="match status" value="1"/>
</dbReference>
<evidence type="ECO:0000313" key="3">
    <source>
        <dbReference type="Proteomes" id="UP000292958"/>
    </source>
</evidence>
<keyword evidence="2" id="KW-0808">Transferase</keyword>
<comment type="caution">
    <text evidence="2">The sequence shown here is derived from an EMBL/GenBank/DDBJ whole genome shotgun (WGS) entry which is preliminary data.</text>
</comment>
<dbReference type="GO" id="GO:0008757">
    <property type="term" value="F:S-adenosylmethionine-dependent methyltransferase activity"/>
    <property type="evidence" value="ECO:0007669"/>
    <property type="project" value="InterPro"/>
</dbReference>
<dbReference type="Pfam" id="PF08241">
    <property type="entry name" value="Methyltransf_11"/>
    <property type="match status" value="1"/>
</dbReference>
<dbReference type="Gene3D" id="3.40.50.150">
    <property type="entry name" value="Vaccinia Virus protein VP39"/>
    <property type="match status" value="1"/>
</dbReference>
<dbReference type="RefSeq" id="WP_130421848.1">
    <property type="nucleotide sequence ID" value="NZ_SHKW01000001.1"/>
</dbReference>
<dbReference type="SUPFAM" id="SSF53335">
    <property type="entry name" value="S-adenosyl-L-methionine-dependent methyltransferases"/>
    <property type="match status" value="1"/>
</dbReference>
<sequence length="237" mass="26561">MGEFHYVGSELDLFAEARNWKAYWSGRIQSFLSGDVLEVGAGIGSNTELMCRRTTGRWVCLEPDPGLASQLQESLKGKGHNGRFLSVCGTLETLDREENFDTIVYIDVLEHIEDDAAEMREAALRLRPGGRIIVLSPAHQWLYTPFDSSIGHFRRYDRASLKRVSPLGLALEEMFYLDACGIVASAANQLFLRQSMPTRSQIGVWDRWIIPASQVVDPVLRYAVGKSIVGIWRRAAA</sequence>
<dbReference type="InterPro" id="IPR013216">
    <property type="entry name" value="Methyltransf_11"/>
</dbReference>
<evidence type="ECO:0000313" key="2">
    <source>
        <dbReference type="EMBL" id="RZU43353.1"/>
    </source>
</evidence>
<dbReference type="InterPro" id="IPR029063">
    <property type="entry name" value="SAM-dependent_MTases_sf"/>
</dbReference>
<keyword evidence="3" id="KW-1185">Reference proteome</keyword>